<sequence length="121" mass="12746">MRKENPVEKSDIKAFLGPGSQFEGKLVFDEIVRIDGVFRGEIQSRDILIIGPGADIQGEISVGTLIVSGKLQGNIKVLNKAELRAPAQIDGSLETPVLMVEAGVVLNGTLSMSPTDAANGS</sequence>
<dbReference type="InterPro" id="IPR007607">
    <property type="entry name" value="BacA/B"/>
</dbReference>
<evidence type="ECO:0000313" key="3">
    <source>
        <dbReference type="Proteomes" id="UP000317155"/>
    </source>
</evidence>
<comment type="similarity">
    <text evidence="1">Belongs to the bactofilin family.</text>
</comment>
<protein>
    <submittedName>
        <fullName evidence="2">Polymer-forming cytoskeletal protein</fullName>
    </submittedName>
</protein>
<evidence type="ECO:0000256" key="1">
    <source>
        <dbReference type="ARBA" id="ARBA00044755"/>
    </source>
</evidence>
<evidence type="ECO:0000313" key="2">
    <source>
        <dbReference type="EMBL" id="TRO78468.1"/>
    </source>
</evidence>
<proteinExistence type="inferred from homology"/>
<keyword evidence="3" id="KW-1185">Reference proteome</keyword>
<gene>
    <name evidence="2" type="ORF">FL622_15975</name>
</gene>
<dbReference type="AlphaFoldDB" id="A0A550J5G1"/>
<dbReference type="PANTHER" id="PTHR35024:SF4">
    <property type="entry name" value="POLYMER-FORMING CYTOSKELETAL PROTEIN"/>
    <property type="match status" value="1"/>
</dbReference>
<dbReference type="Pfam" id="PF04519">
    <property type="entry name" value="Bactofilin"/>
    <property type="match status" value="1"/>
</dbReference>
<dbReference type="Proteomes" id="UP000317155">
    <property type="component" value="Unassembled WGS sequence"/>
</dbReference>
<dbReference type="OrthoDB" id="9789407at2"/>
<organism evidence="2 3">
    <name type="scientific">Trichloromonas acetexigens</name>
    <dbReference type="NCBI Taxonomy" id="38815"/>
    <lineage>
        <taxon>Bacteria</taxon>
        <taxon>Pseudomonadati</taxon>
        <taxon>Thermodesulfobacteriota</taxon>
        <taxon>Desulfuromonadia</taxon>
        <taxon>Desulfuromonadales</taxon>
        <taxon>Trichloromonadaceae</taxon>
        <taxon>Trichloromonas</taxon>
    </lineage>
</organism>
<dbReference type="PANTHER" id="PTHR35024">
    <property type="entry name" value="HYPOTHETICAL CYTOSOLIC PROTEIN"/>
    <property type="match status" value="1"/>
</dbReference>
<reference evidence="2 3" key="1">
    <citation type="submission" date="2019-07" db="EMBL/GenBank/DDBJ databases">
        <title>Insights of Desulfuromonas acetexigens electromicrobiology.</title>
        <authorList>
            <person name="Katuri K."/>
            <person name="Sapireddy V."/>
            <person name="Shaw D.R."/>
            <person name="Saikaly P."/>
        </authorList>
    </citation>
    <scope>NUCLEOTIDE SEQUENCE [LARGE SCALE GENOMIC DNA]</scope>
    <source>
        <strain evidence="2 3">2873</strain>
    </source>
</reference>
<accession>A0A550J5G1</accession>
<dbReference type="RefSeq" id="WP_092055072.1">
    <property type="nucleotide sequence ID" value="NZ_FOJJ01000009.1"/>
</dbReference>
<name>A0A550J5G1_9BACT</name>
<dbReference type="EMBL" id="VJVV01000017">
    <property type="protein sequence ID" value="TRO78468.1"/>
    <property type="molecule type" value="Genomic_DNA"/>
</dbReference>
<comment type="caution">
    <text evidence="2">The sequence shown here is derived from an EMBL/GenBank/DDBJ whole genome shotgun (WGS) entry which is preliminary data.</text>
</comment>